<dbReference type="EMBL" id="SJPQ01000003">
    <property type="protein sequence ID" value="TWT87150.1"/>
    <property type="molecule type" value="Genomic_DNA"/>
</dbReference>
<evidence type="ECO:0000313" key="1">
    <source>
        <dbReference type="EMBL" id="TWT87150.1"/>
    </source>
</evidence>
<sequence length="548" mass="61504">MRAARWVEVRLACFVTFPRLDSSFERFRCGLARKLEIMPHKYSDEIDFTSPCPTTSAARVTENSPLDASPPTLPERLENVANGLWQSVRFGARALELKADTTAPRERIEQKQRRRLRRLLAHAKEHSPYLAQKYADHDPETARLEDLPTVSKGEVMEHFDEYLTVDLKRDEVEAFMDDEGNLGKLCRDEFVLSHTSGSTGQPLLLVKSRRDFELLFALQASRGNSEELDLSQMLSRLVEPVRLAAVTMQPGFYPSGTAFQYMPEGVRNFIDVKQLSFSDCNFAEQLAEFRPTHLSTYASILHDLARREEAGEINLKDNLRQITNISEVLLPDMRRRYGELFGATMLDDYGMGECLFLTNGCPKTGGMHVNADWAIVETVDEENRPVPVGERCAKVLVTNLANRVQPFIRYEVSDILVMAPDESCGCGSRLPLIERVEGRTSDLLFARQGDGFRSFHPGLIEKAIGSGAPVREYRLTQDELGKVRIEVEPIGGNKPDTAEVERAVRESLETGGVGDGLDVTVEVVERLAPEDGGKFKRVVLNVEPPSED</sequence>
<accession>A0A5C5ZJ18</accession>
<dbReference type="Proteomes" id="UP000315440">
    <property type="component" value="Unassembled WGS sequence"/>
</dbReference>
<dbReference type="InterPro" id="IPR053158">
    <property type="entry name" value="CapK_Type1_Caps_Biosynth"/>
</dbReference>
<keyword evidence="2" id="KW-1185">Reference proteome</keyword>
<protein>
    <recommendedName>
        <fullName evidence="3">Phenylacetate--CoA ligase</fullName>
    </recommendedName>
</protein>
<dbReference type="InterPro" id="IPR042099">
    <property type="entry name" value="ANL_N_sf"/>
</dbReference>
<evidence type="ECO:0008006" key="3">
    <source>
        <dbReference type="Google" id="ProtNLM"/>
    </source>
</evidence>
<comment type="caution">
    <text evidence="1">The sequence shown here is derived from an EMBL/GenBank/DDBJ whole genome shotgun (WGS) entry which is preliminary data.</text>
</comment>
<dbReference type="SUPFAM" id="SSF56801">
    <property type="entry name" value="Acetyl-CoA synthetase-like"/>
    <property type="match status" value="1"/>
</dbReference>
<dbReference type="AlphaFoldDB" id="A0A5C5ZJ18"/>
<dbReference type="PANTHER" id="PTHR36932:SF1">
    <property type="entry name" value="CAPSULAR POLYSACCHARIDE BIOSYNTHESIS PROTEIN"/>
    <property type="match status" value="1"/>
</dbReference>
<dbReference type="Gene3D" id="3.40.50.12780">
    <property type="entry name" value="N-terminal domain of ligase-like"/>
    <property type="match status" value="1"/>
</dbReference>
<evidence type="ECO:0000313" key="2">
    <source>
        <dbReference type="Proteomes" id="UP000315440"/>
    </source>
</evidence>
<name>A0A5C5ZJ18_9BACT</name>
<reference evidence="1 2" key="1">
    <citation type="submission" date="2019-02" db="EMBL/GenBank/DDBJ databases">
        <title>Deep-cultivation of Planctomycetes and their phenomic and genomic characterization uncovers novel biology.</title>
        <authorList>
            <person name="Wiegand S."/>
            <person name="Jogler M."/>
            <person name="Boedeker C."/>
            <person name="Pinto D."/>
            <person name="Vollmers J."/>
            <person name="Rivas-Marin E."/>
            <person name="Kohn T."/>
            <person name="Peeters S.H."/>
            <person name="Heuer A."/>
            <person name="Rast P."/>
            <person name="Oberbeckmann S."/>
            <person name="Bunk B."/>
            <person name="Jeske O."/>
            <person name="Meyerdierks A."/>
            <person name="Storesund J.E."/>
            <person name="Kallscheuer N."/>
            <person name="Luecker S."/>
            <person name="Lage O.M."/>
            <person name="Pohl T."/>
            <person name="Merkel B.J."/>
            <person name="Hornburger P."/>
            <person name="Mueller R.-W."/>
            <person name="Bruemmer F."/>
            <person name="Labrenz M."/>
            <person name="Spormann A.M."/>
            <person name="Op Den Camp H."/>
            <person name="Overmann J."/>
            <person name="Amann R."/>
            <person name="Jetten M.S.M."/>
            <person name="Mascher T."/>
            <person name="Medema M.H."/>
            <person name="Devos D.P."/>
            <person name="Kaster A.-K."/>
            <person name="Ovreas L."/>
            <person name="Rohde M."/>
            <person name="Galperin M.Y."/>
            <person name="Jogler C."/>
        </authorList>
    </citation>
    <scope>NUCLEOTIDE SEQUENCE [LARGE SCALE GENOMIC DNA]</scope>
    <source>
        <strain evidence="1 2">Mal64</strain>
    </source>
</reference>
<dbReference type="PANTHER" id="PTHR36932">
    <property type="entry name" value="CAPSULAR POLYSACCHARIDE BIOSYNTHESIS PROTEIN"/>
    <property type="match status" value="1"/>
</dbReference>
<proteinExistence type="predicted"/>
<organism evidence="1 2">
    <name type="scientific">Pseudobythopirellula maris</name>
    <dbReference type="NCBI Taxonomy" id="2527991"/>
    <lineage>
        <taxon>Bacteria</taxon>
        <taxon>Pseudomonadati</taxon>
        <taxon>Planctomycetota</taxon>
        <taxon>Planctomycetia</taxon>
        <taxon>Pirellulales</taxon>
        <taxon>Lacipirellulaceae</taxon>
        <taxon>Pseudobythopirellula</taxon>
    </lineage>
</organism>
<gene>
    <name evidence="1" type="ORF">Mal64_26850</name>
</gene>